<organism evidence="2 3">
    <name type="scientific">Sordaria brevicollis</name>
    <dbReference type="NCBI Taxonomy" id="83679"/>
    <lineage>
        <taxon>Eukaryota</taxon>
        <taxon>Fungi</taxon>
        <taxon>Dikarya</taxon>
        <taxon>Ascomycota</taxon>
        <taxon>Pezizomycotina</taxon>
        <taxon>Sordariomycetes</taxon>
        <taxon>Sordariomycetidae</taxon>
        <taxon>Sordariales</taxon>
        <taxon>Sordariaceae</taxon>
        <taxon>Sordaria</taxon>
    </lineage>
</organism>
<feature type="compositionally biased region" description="Basic and acidic residues" evidence="1">
    <location>
        <begin position="123"/>
        <end position="134"/>
    </location>
</feature>
<dbReference type="AlphaFoldDB" id="A0AAE0UB26"/>
<evidence type="ECO:0000313" key="3">
    <source>
        <dbReference type="Proteomes" id="UP001281003"/>
    </source>
</evidence>
<keyword evidence="3" id="KW-1185">Reference proteome</keyword>
<gene>
    <name evidence="2" type="ORF">B0T20DRAFT_470759</name>
</gene>
<protein>
    <submittedName>
        <fullName evidence="2">Uncharacterized protein</fullName>
    </submittedName>
</protein>
<proteinExistence type="predicted"/>
<name>A0AAE0UB26_SORBR</name>
<comment type="caution">
    <text evidence="2">The sequence shown here is derived from an EMBL/GenBank/DDBJ whole genome shotgun (WGS) entry which is preliminary data.</text>
</comment>
<dbReference type="Proteomes" id="UP001281003">
    <property type="component" value="Unassembled WGS sequence"/>
</dbReference>
<reference evidence="2" key="1">
    <citation type="journal article" date="2023" name="Mol. Phylogenet. Evol.">
        <title>Genome-scale phylogeny and comparative genomics of the fungal order Sordariales.</title>
        <authorList>
            <person name="Hensen N."/>
            <person name="Bonometti L."/>
            <person name="Westerberg I."/>
            <person name="Brannstrom I.O."/>
            <person name="Guillou S."/>
            <person name="Cros-Aarteil S."/>
            <person name="Calhoun S."/>
            <person name="Haridas S."/>
            <person name="Kuo A."/>
            <person name="Mondo S."/>
            <person name="Pangilinan J."/>
            <person name="Riley R."/>
            <person name="LaButti K."/>
            <person name="Andreopoulos B."/>
            <person name="Lipzen A."/>
            <person name="Chen C."/>
            <person name="Yan M."/>
            <person name="Daum C."/>
            <person name="Ng V."/>
            <person name="Clum A."/>
            <person name="Steindorff A."/>
            <person name="Ohm R.A."/>
            <person name="Martin F."/>
            <person name="Silar P."/>
            <person name="Natvig D.O."/>
            <person name="Lalanne C."/>
            <person name="Gautier V."/>
            <person name="Ament-Velasquez S.L."/>
            <person name="Kruys A."/>
            <person name="Hutchinson M.I."/>
            <person name="Powell A.J."/>
            <person name="Barry K."/>
            <person name="Miller A.N."/>
            <person name="Grigoriev I.V."/>
            <person name="Debuchy R."/>
            <person name="Gladieux P."/>
            <person name="Hiltunen Thoren M."/>
            <person name="Johannesson H."/>
        </authorList>
    </citation>
    <scope>NUCLEOTIDE SEQUENCE</scope>
    <source>
        <strain evidence="2">FGSC 1904</strain>
    </source>
</reference>
<evidence type="ECO:0000256" key="1">
    <source>
        <dbReference type="SAM" id="MobiDB-lite"/>
    </source>
</evidence>
<evidence type="ECO:0000313" key="2">
    <source>
        <dbReference type="EMBL" id="KAK3397210.1"/>
    </source>
</evidence>
<feature type="region of interest" description="Disordered" evidence="1">
    <location>
        <begin position="112"/>
        <end position="145"/>
    </location>
</feature>
<dbReference type="EMBL" id="JAUTDP010000008">
    <property type="protein sequence ID" value="KAK3397210.1"/>
    <property type="molecule type" value="Genomic_DNA"/>
</dbReference>
<reference evidence="2" key="2">
    <citation type="submission" date="2023-07" db="EMBL/GenBank/DDBJ databases">
        <authorList>
            <consortium name="Lawrence Berkeley National Laboratory"/>
            <person name="Haridas S."/>
            <person name="Hensen N."/>
            <person name="Bonometti L."/>
            <person name="Westerberg I."/>
            <person name="Brannstrom I.O."/>
            <person name="Guillou S."/>
            <person name="Cros-Aarteil S."/>
            <person name="Calhoun S."/>
            <person name="Kuo A."/>
            <person name="Mondo S."/>
            <person name="Pangilinan J."/>
            <person name="Riley R."/>
            <person name="LaButti K."/>
            <person name="Andreopoulos B."/>
            <person name="Lipzen A."/>
            <person name="Chen C."/>
            <person name="Yanf M."/>
            <person name="Daum C."/>
            <person name="Ng V."/>
            <person name="Clum A."/>
            <person name="Steindorff A."/>
            <person name="Ohm R."/>
            <person name="Martin F."/>
            <person name="Silar P."/>
            <person name="Natvig D."/>
            <person name="Lalanne C."/>
            <person name="Gautier V."/>
            <person name="Ament-velasquez S.L."/>
            <person name="Kruys A."/>
            <person name="Hutchinson M.I."/>
            <person name="Powell A.J."/>
            <person name="Barry K."/>
            <person name="Miller A.N."/>
            <person name="Grigoriev I.V."/>
            <person name="Debuchy R."/>
            <person name="Gladieux P."/>
            <person name="Thoren M.H."/>
            <person name="Johannesson H."/>
        </authorList>
    </citation>
    <scope>NUCLEOTIDE SEQUENCE</scope>
    <source>
        <strain evidence="2">FGSC 1904</strain>
    </source>
</reference>
<feature type="non-terminal residue" evidence="2">
    <location>
        <position position="307"/>
    </location>
</feature>
<sequence length="307" mass="33908">MRWNCVLMHRYAVWPGKAGACSHCWERLITAGVEKLHANRLAKEYVTLWESTSTHCILDNVHCIETLDYRREQALALSLSVMSRKLGYTHGVQLLCFDWLVSVWPTRQKSPYRCHESSIPAGNDEKRKRIDKGQPETGLASPISPVSPTGNGLDGVAVCTSAVLFAAHGCSRSGGRRERGVKGFGFNQTGPRRLRCYCRLGLDEIGLPSDRYSVSFTGHNKVTARLFLVFMSNWGAVYGIDFISKLPNFPQIALPGESLAAAEAGLFKVVCLLKSGTGAARCQHRGKCPSMTKSHVRHIRCKGTEAD</sequence>
<accession>A0AAE0UB26</accession>